<gene>
    <name evidence="1" type="ORF">NPIL_677171</name>
</gene>
<feature type="non-terminal residue" evidence="1">
    <location>
        <position position="1"/>
    </location>
</feature>
<dbReference type="AlphaFoldDB" id="A0A8X6QVP9"/>
<proteinExistence type="predicted"/>
<evidence type="ECO:0000313" key="1">
    <source>
        <dbReference type="EMBL" id="GFU33997.1"/>
    </source>
</evidence>
<sequence>KIFAMDLNKLLKDTSDQEIILLCREWMFDEPVPYLERLLNGTGENSNYLSERLVPRQFN</sequence>
<evidence type="ECO:0000313" key="2">
    <source>
        <dbReference type="Proteomes" id="UP000887013"/>
    </source>
</evidence>
<comment type="caution">
    <text evidence="1">The sequence shown here is derived from an EMBL/GenBank/DDBJ whole genome shotgun (WGS) entry which is preliminary data.</text>
</comment>
<name>A0A8X6QVP9_NEPPI</name>
<dbReference type="EMBL" id="BMAW01083427">
    <property type="protein sequence ID" value="GFU33997.1"/>
    <property type="molecule type" value="Genomic_DNA"/>
</dbReference>
<keyword evidence="2" id="KW-1185">Reference proteome</keyword>
<accession>A0A8X6QVP9</accession>
<organism evidence="1 2">
    <name type="scientific">Nephila pilipes</name>
    <name type="common">Giant wood spider</name>
    <name type="synonym">Nephila maculata</name>
    <dbReference type="NCBI Taxonomy" id="299642"/>
    <lineage>
        <taxon>Eukaryota</taxon>
        <taxon>Metazoa</taxon>
        <taxon>Ecdysozoa</taxon>
        <taxon>Arthropoda</taxon>
        <taxon>Chelicerata</taxon>
        <taxon>Arachnida</taxon>
        <taxon>Araneae</taxon>
        <taxon>Araneomorphae</taxon>
        <taxon>Entelegynae</taxon>
        <taxon>Araneoidea</taxon>
        <taxon>Nephilidae</taxon>
        <taxon>Nephila</taxon>
    </lineage>
</organism>
<dbReference type="Proteomes" id="UP000887013">
    <property type="component" value="Unassembled WGS sequence"/>
</dbReference>
<protein>
    <submittedName>
        <fullName evidence="1">Uncharacterized protein</fullName>
    </submittedName>
</protein>
<reference evidence="1" key="1">
    <citation type="submission" date="2020-08" db="EMBL/GenBank/DDBJ databases">
        <title>Multicomponent nature underlies the extraordinary mechanical properties of spider dragline silk.</title>
        <authorList>
            <person name="Kono N."/>
            <person name="Nakamura H."/>
            <person name="Mori M."/>
            <person name="Yoshida Y."/>
            <person name="Ohtoshi R."/>
            <person name="Malay A.D."/>
            <person name="Moran D.A.P."/>
            <person name="Tomita M."/>
            <person name="Numata K."/>
            <person name="Arakawa K."/>
        </authorList>
    </citation>
    <scope>NUCLEOTIDE SEQUENCE</scope>
</reference>